<accession>A0A9N8YRA1</accession>
<comment type="caution">
    <text evidence="1">The sequence shown here is derived from an EMBL/GenBank/DDBJ whole genome shotgun (WGS) entry which is preliminary data.</text>
</comment>
<evidence type="ECO:0000313" key="2">
    <source>
        <dbReference type="Proteomes" id="UP000789342"/>
    </source>
</evidence>
<sequence>MNRSTILLIHTITKSADEPWQGFSDCGCSQPFPSANFLFHQMRPGKTSFFGTLISERADLPKVWAPTKELSADSTAFLQAEDSDGL</sequence>
<proteinExistence type="predicted"/>
<organism evidence="1 2">
    <name type="scientific">Acaulospora morrowiae</name>
    <dbReference type="NCBI Taxonomy" id="94023"/>
    <lineage>
        <taxon>Eukaryota</taxon>
        <taxon>Fungi</taxon>
        <taxon>Fungi incertae sedis</taxon>
        <taxon>Mucoromycota</taxon>
        <taxon>Glomeromycotina</taxon>
        <taxon>Glomeromycetes</taxon>
        <taxon>Diversisporales</taxon>
        <taxon>Acaulosporaceae</taxon>
        <taxon>Acaulospora</taxon>
    </lineage>
</organism>
<gene>
    <name evidence="1" type="ORF">AMORRO_LOCUS284</name>
</gene>
<dbReference type="Proteomes" id="UP000789342">
    <property type="component" value="Unassembled WGS sequence"/>
</dbReference>
<reference evidence="1" key="1">
    <citation type="submission" date="2021-06" db="EMBL/GenBank/DDBJ databases">
        <authorList>
            <person name="Kallberg Y."/>
            <person name="Tangrot J."/>
            <person name="Rosling A."/>
        </authorList>
    </citation>
    <scope>NUCLEOTIDE SEQUENCE</scope>
    <source>
        <strain evidence="1">CL551</strain>
    </source>
</reference>
<dbReference type="EMBL" id="CAJVPV010000069">
    <property type="protein sequence ID" value="CAG8441033.1"/>
    <property type="molecule type" value="Genomic_DNA"/>
</dbReference>
<dbReference type="AlphaFoldDB" id="A0A9N8YRA1"/>
<keyword evidence="2" id="KW-1185">Reference proteome</keyword>
<protein>
    <submittedName>
        <fullName evidence="1">8573_t:CDS:1</fullName>
    </submittedName>
</protein>
<evidence type="ECO:0000313" key="1">
    <source>
        <dbReference type="EMBL" id="CAG8441033.1"/>
    </source>
</evidence>
<name>A0A9N8YRA1_9GLOM</name>